<evidence type="ECO:0000256" key="9">
    <source>
        <dbReference type="RuleBase" id="RU351113"/>
    </source>
</evidence>
<dbReference type="GO" id="GO:0005549">
    <property type="term" value="F:odorant binding"/>
    <property type="evidence" value="ECO:0007669"/>
    <property type="project" value="InterPro"/>
</dbReference>
<dbReference type="InterPro" id="IPR004117">
    <property type="entry name" value="7tm6_olfct_rcpt"/>
</dbReference>
<proteinExistence type="evidence at transcript level"/>
<organism evidence="10">
    <name type="scientific">Aulacocentrum confusum</name>
    <dbReference type="NCBI Taxonomy" id="2767324"/>
    <lineage>
        <taxon>Eukaryota</taxon>
        <taxon>Metazoa</taxon>
        <taxon>Ecdysozoa</taxon>
        <taxon>Arthropoda</taxon>
        <taxon>Hexapoda</taxon>
        <taxon>Insecta</taxon>
        <taxon>Pterygota</taxon>
        <taxon>Neoptera</taxon>
        <taxon>Endopterygota</taxon>
        <taxon>Hymenoptera</taxon>
        <taxon>Apocrita</taxon>
        <taxon>Ichneumonoidea</taxon>
        <taxon>Braconidae</taxon>
        <taxon>Macrocentrinae</taxon>
        <taxon>Aulacocentrum</taxon>
    </lineage>
</organism>
<dbReference type="GO" id="GO:0005886">
    <property type="term" value="C:plasma membrane"/>
    <property type="evidence" value="ECO:0007669"/>
    <property type="project" value="UniProtKB-SubCell"/>
</dbReference>
<keyword evidence="3 9" id="KW-0812">Transmembrane</keyword>
<feature type="transmembrane region" description="Helical" evidence="9">
    <location>
        <begin position="43"/>
        <end position="62"/>
    </location>
</feature>
<feature type="transmembrane region" description="Helical" evidence="9">
    <location>
        <begin position="74"/>
        <end position="96"/>
    </location>
</feature>
<keyword evidence="8 9" id="KW-0807">Transducer</keyword>
<gene>
    <name evidence="10" type="primary">OR18</name>
</gene>
<feature type="transmembrane region" description="Helical" evidence="9">
    <location>
        <begin position="129"/>
        <end position="151"/>
    </location>
</feature>
<feature type="transmembrane region" description="Helical" evidence="9">
    <location>
        <begin position="309"/>
        <end position="326"/>
    </location>
</feature>
<keyword evidence="2 9" id="KW-0716">Sensory transduction</keyword>
<reference evidence="10" key="1">
    <citation type="submission" date="2020-06" db="EMBL/GenBank/DDBJ databases">
        <authorList>
            <person name="Sheng S."/>
        </authorList>
    </citation>
    <scope>NUCLEOTIDE SEQUENCE</scope>
    <source>
        <tissue evidence="10">Antenna</tissue>
    </source>
</reference>
<keyword evidence="4 9" id="KW-0552">Olfaction</keyword>
<comment type="caution">
    <text evidence="9">Lacks conserved residue(s) required for the propagation of feature annotation.</text>
</comment>
<dbReference type="GO" id="GO:0007165">
    <property type="term" value="P:signal transduction"/>
    <property type="evidence" value="ECO:0007669"/>
    <property type="project" value="UniProtKB-KW"/>
</dbReference>
<feature type="transmembrane region" description="Helical" evidence="9">
    <location>
        <begin position="271"/>
        <end position="297"/>
    </location>
</feature>
<dbReference type="GO" id="GO:0004984">
    <property type="term" value="F:olfactory receptor activity"/>
    <property type="evidence" value="ECO:0007669"/>
    <property type="project" value="InterPro"/>
</dbReference>
<evidence type="ECO:0000256" key="2">
    <source>
        <dbReference type="ARBA" id="ARBA00022606"/>
    </source>
</evidence>
<dbReference type="PANTHER" id="PTHR21137">
    <property type="entry name" value="ODORANT RECEPTOR"/>
    <property type="match status" value="1"/>
</dbReference>
<accession>A0A7G8Z937</accession>
<evidence type="ECO:0000313" key="10">
    <source>
        <dbReference type="EMBL" id="QNL14962.1"/>
    </source>
</evidence>
<keyword evidence="6 9" id="KW-0472">Membrane</keyword>
<comment type="subcellular location">
    <subcellularLocation>
        <location evidence="9">Cell membrane</location>
        <topology evidence="9">Multi-pass membrane protein</topology>
    </subcellularLocation>
    <subcellularLocation>
        <location evidence="1">Membrane</location>
        <topology evidence="1">Multi-pass membrane protein</topology>
    </subcellularLocation>
</comment>
<dbReference type="PANTHER" id="PTHR21137:SF42">
    <property type="entry name" value="ODORANT RECEPTOR 83A"/>
    <property type="match status" value="1"/>
</dbReference>
<keyword evidence="5 9" id="KW-1133">Transmembrane helix</keyword>
<keyword evidence="7 9" id="KW-0675">Receptor</keyword>
<evidence type="ECO:0000256" key="8">
    <source>
        <dbReference type="ARBA" id="ARBA00023224"/>
    </source>
</evidence>
<evidence type="ECO:0000256" key="6">
    <source>
        <dbReference type="ARBA" id="ARBA00023136"/>
    </source>
</evidence>
<dbReference type="AlphaFoldDB" id="A0A7G8Z937"/>
<sequence length="402" mass="46320">MELRTTNEWNEHTIYALRPYRVVGRALGIWPLHMSDKSALPQVIFVTFMLVSLCIDLVRQLLVRGNCGITPIEIVDIVTIIVSGFILSVRVIMPYIHQSDMYEIIKSAVEDWSKVGERESRRIMLQHAFIGRVFFIIQTSSLYAAAAQVVVNRLPFLVAFWNQQAGINGSIYGYPIGPKCWLSDDISMGYYTAAYIFQSAQVIVLCATSCGCDTVLFGIAMHICGQYELLYRSMENIYMTDYIREHKRSLHTFIKRHEHLLVMATHFEDTYTVMILCSVMANAILLTTTGIVLLICLQTGEDIVTMSGLIIRLYIFFIQLFVYSYVGQRLSDQSQKLRDAIYNSCWYHLSPVILKDMIFIIMRCTRQFDLTAGNMFVMNIENFMQMLKTMFSYFSVLRIMFS</sequence>
<evidence type="ECO:0000256" key="4">
    <source>
        <dbReference type="ARBA" id="ARBA00022725"/>
    </source>
</evidence>
<dbReference type="EMBL" id="MT670958">
    <property type="protein sequence ID" value="QNL14962.1"/>
    <property type="molecule type" value="mRNA"/>
</dbReference>
<name>A0A7G8Z937_9HYME</name>
<evidence type="ECO:0000256" key="3">
    <source>
        <dbReference type="ARBA" id="ARBA00022692"/>
    </source>
</evidence>
<evidence type="ECO:0000256" key="5">
    <source>
        <dbReference type="ARBA" id="ARBA00022989"/>
    </source>
</evidence>
<dbReference type="Pfam" id="PF02949">
    <property type="entry name" value="7tm_6"/>
    <property type="match status" value="1"/>
</dbReference>
<evidence type="ECO:0000256" key="7">
    <source>
        <dbReference type="ARBA" id="ARBA00023170"/>
    </source>
</evidence>
<protein>
    <recommendedName>
        <fullName evidence="9">Odorant receptor</fullName>
    </recommendedName>
</protein>
<comment type="similarity">
    <text evidence="9">Belongs to the insect chemoreceptor superfamily. Heteromeric odorant receptor channel (TC 1.A.69) family.</text>
</comment>
<evidence type="ECO:0000256" key="1">
    <source>
        <dbReference type="ARBA" id="ARBA00004141"/>
    </source>
</evidence>